<dbReference type="Gene3D" id="1.20.58.760">
    <property type="entry name" value="Peptidase M41"/>
    <property type="match status" value="1"/>
</dbReference>
<name>A0ABU3SBK7_9HYPH</name>
<sequence length="641" mass="70109">MRDRANIIRSAGRLLAYCATIRGCRPYLRRGGTLALVLIVPDDADVEDYRHATNFAFSKPDRFGGFDFGDNAKIVVAPDHWRKERKEATQDDLLKHDCLVILAKDVAEVPNAVMAAIDDVVKLDRPQVRHLMAASRVCLKRRMSVVQAEELAAMPLDLVGSMLWRTRPVSQSLDCMREVLKNRTPVKDRELRIENLHGLGEAGSWALDLAQDLNDWREGKIGWEDIDKGILISGPTGTGKTTLAKALAASCGVHLVLGSLARWQAHGHLGEYLRAMRAAFDEARKNAPSIIFIDEVDAAGDREKFSNEYNSQYHNKEVAALLECIDGAERREGVIVVGACNYPERLDAALVRPGRLDRHIRILLPDGPAREGIIRWHLAGALQNDDLSVTVGRTEGWSGAALEQLVRDARRSARRARRMVSVSDLEATLPPTVSIPDAMLRRAAVHEAGHVVAAVALEKPFEFAEIRAKEIPAGGHQSLGVVRIGKTPIAEITVQSLLDEICFLLAGIAAEEAILGNRSIGAGGTRGSDLHLATLAALRLEASYGLGDGLAFLAGDGEPELLRLLHTSQAIRERVEIVLAEQMVRARSLVEDHPGAVEHAAEELLEGKRITGGDACIFFASLQQRRKRGPELVDSNAARRG</sequence>
<dbReference type="CDD" id="cd19481">
    <property type="entry name" value="RecA-like_protease"/>
    <property type="match status" value="1"/>
</dbReference>
<dbReference type="Proteomes" id="UP001254257">
    <property type="component" value="Unassembled WGS sequence"/>
</dbReference>
<proteinExistence type="predicted"/>
<dbReference type="Gene3D" id="3.40.50.300">
    <property type="entry name" value="P-loop containing nucleotide triphosphate hydrolases"/>
    <property type="match status" value="1"/>
</dbReference>
<dbReference type="PANTHER" id="PTHR23076:SF97">
    <property type="entry name" value="ATP-DEPENDENT ZINC METALLOPROTEASE YME1L1"/>
    <property type="match status" value="1"/>
</dbReference>
<evidence type="ECO:0000313" key="2">
    <source>
        <dbReference type="EMBL" id="MDU0342066.1"/>
    </source>
</evidence>
<dbReference type="InterPro" id="IPR000642">
    <property type="entry name" value="Peptidase_M41"/>
</dbReference>
<comment type="caution">
    <text evidence="2">The sequence shown here is derived from an EMBL/GenBank/DDBJ whole genome shotgun (WGS) entry which is preliminary data.</text>
</comment>
<evidence type="ECO:0000313" key="3">
    <source>
        <dbReference type="Proteomes" id="UP001254257"/>
    </source>
</evidence>
<reference evidence="2 3" key="1">
    <citation type="submission" date="2023-09" db="EMBL/GenBank/DDBJ databases">
        <title>Whole genome shotgun sequencing (WGS) of Bosea sp. ZW T0_25, isolated from stored onions (Allium cepa).</title>
        <authorList>
            <person name="Stoll D.A."/>
            <person name="Huch M."/>
        </authorList>
    </citation>
    <scope>NUCLEOTIDE SEQUENCE [LARGE SCALE GENOMIC DNA]</scope>
    <source>
        <strain evidence="2 3">ZW T0_25</strain>
    </source>
</reference>
<dbReference type="InterPro" id="IPR027417">
    <property type="entry name" value="P-loop_NTPase"/>
</dbReference>
<protein>
    <submittedName>
        <fullName evidence="2">AAA family ATPase</fullName>
    </submittedName>
</protein>
<dbReference type="PANTHER" id="PTHR23076">
    <property type="entry name" value="METALLOPROTEASE M41 FTSH"/>
    <property type="match status" value="1"/>
</dbReference>
<accession>A0ABU3SBK7</accession>
<feature type="domain" description="AAA+ ATPase" evidence="1">
    <location>
        <begin position="226"/>
        <end position="366"/>
    </location>
</feature>
<dbReference type="RefSeq" id="WP_316019862.1">
    <property type="nucleotide sequence ID" value="NZ_JAWDID010000033.1"/>
</dbReference>
<keyword evidence="3" id="KW-1185">Reference proteome</keyword>
<dbReference type="Pfam" id="PF00004">
    <property type="entry name" value="AAA"/>
    <property type="match status" value="1"/>
</dbReference>
<dbReference type="SUPFAM" id="SSF140990">
    <property type="entry name" value="FtsH protease domain-like"/>
    <property type="match status" value="1"/>
</dbReference>
<dbReference type="InterPro" id="IPR003593">
    <property type="entry name" value="AAA+_ATPase"/>
</dbReference>
<dbReference type="InterPro" id="IPR003959">
    <property type="entry name" value="ATPase_AAA_core"/>
</dbReference>
<dbReference type="Pfam" id="PF01434">
    <property type="entry name" value="Peptidase_M41"/>
    <property type="match status" value="1"/>
</dbReference>
<dbReference type="Gene3D" id="1.10.8.60">
    <property type="match status" value="1"/>
</dbReference>
<gene>
    <name evidence="2" type="ORF">RKE40_19395</name>
</gene>
<organism evidence="2 3">
    <name type="scientific">Bosea rubneri</name>
    <dbReference type="NCBI Taxonomy" id="3075434"/>
    <lineage>
        <taxon>Bacteria</taxon>
        <taxon>Pseudomonadati</taxon>
        <taxon>Pseudomonadota</taxon>
        <taxon>Alphaproteobacteria</taxon>
        <taxon>Hyphomicrobiales</taxon>
        <taxon>Boseaceae</taxon>
        <taxon>Bosea</taxon>
    </lineage>
</organism>
<dbReference type="EMBL" id="JAWDID010000033">
    <property type="protein sequence ID" value="MDU0342066.1"/>
    <property type="molecule type" value="Genomic_DNA"/>
</dbReference>
<evidence type="ECO:0000259" key="1">
    <source>
        <dbReference type="SMART" id="SM00382"/>
    </source>
</evidence>
<dbReference type="SMART" id="SM00382">
    <property type="entry name" value="AAA"/>
    <property type="match status" value="1"/>
</dbReference>
<dbReference type="InterPro" id="IPR037219">
    <property type="entry name" value="Peptidase_M41-like"/>
</dbReference>
<dbReference type="SUPFAM" id="SSF52540">
    <property type="entry name" value="P-loop containing nucleoside triphosphate hydrolases"/>
    <property type="match status" value="1"/>
</dbReference>